<dbReference type="CDD" id="cd09725">
    <property type="entry name" value="Cas2_I_II_III"/>
    <property type="match status" value="1"/>
</dbReference>
<evidence type="ECO:0000256" key="5">
    <source>
        <dbReference type="ARBA" id="ARBA00022759"/>
    </source>
</evidence>
<feature type="binding site" evidence="9">
    <location>
        <position position="22"/>
    </location>
    <ligand>
        <name>Mg(2+)</name>
        <dbReference type="ChEBI" id="CHEBI:18420"/>
        <note>catalytic</note>
    </ligand>
</feature>
<evidence type="ECO:0000256" key="4">
    <source>
        <dbReference type="ARBA" id="ARBA00022723"/>
    </source>
</evidence>
<evidence type="ECO:0000313" key="11">
    <source>
        <dbReference type="Proteomes" id="UP000003597"/>
    </source>
</evidence>
<comment type="cofactor">
    <cofactor evidence="1 9">
        <name>Mg(2+)</name>
        <dbReference type="ChEBI" id="CHEBI:18420"/>
    </cofactor>
</comment>
<dbReference type="GO" id="GO:0043571">
    <property type="term" value="P:maintenance of CRISPR repeat elements"/>
    <property type="evidence" value="ECO:0007669"/>
    <property type="project" value="UniProtKB-UniRule"/>
</dbReference>
<dbReference type="PANTHER" id="PTHR34405">
    <property type="entry name" value="CRISPR-ASSOCIATED ENDORIBONUCLEASE CAS2"/>
    <property type="match status" value="1"/>
</dbReference>
<dbReference type="AlphaFoldDB" id="A0AB72ZAF6"/>
<dbReference type="Gene3D" id="3.30.70.240">
    <property type="match status" value="1"/>
</dbReference>
<keyword evidence="3 9" id="KW-0540">Nuclease</keyword>
<evidence type="ECO:0000256" key="3">
    <source>
        <dbReference type="ARBA" id="ARBA00022722"/>
    </source>
</evidence>
<comment type="function">
    <text evidence="9">CRISPR (clustered regularly interspaced short palindromic repeat), is an adaptive immune system that provides protection against mobile genetic elements (viruses, transposable elements and conjugative plasmids). CRISPR clusters contain sequences complementary to antecedent mobile elements and target invading nucleic acids. CRISPR clusters are transcribed and processed into CRISPR RNA (crRNA). Functions as a ssRNA-specific endoribonuclease. Involved in the integration of spacer DNA into the CRISPR cassette.</text>
</comment>
<proteinExistence type="inferred from homology"/>
<comment type="subunit">
    <text evidence="9">Homodimer, forms a heterotetramer with a Cas1 homodimer.</text>
</comment>
<evidence type="ECO:0000256" key="7">
    <source>
        <dbReference type="ARBA" id="ARBA00022842"/>
    </source>
</evidence>
<dbReference type="InterPro" id="IPR021127">
    <property type="entry name" value="CRISPR_associated_Cas2"/>
</dbReference>
<keyword evidence="5 9" id="KW-0255">Endonuclease</keyword>
<dbReference type="GO" id="GO:0051607">
    <property type="term" value="P:defense response to virus"/>
    <property type="evidence" value="ECO:0007669"/>
    <property type="project" value="UniProtKB-UniRule"/>
</dbReference>
<evidence type="ECO:0000256" key="6">
    <source>
        <dbReference type="ARBA" id="ARBA00022801"/>
    </source>
</evidence>
<dbReference type="EC" id="3.1.-.-" evidence="9"/>
<sequence length="106" mass="12597">MIKNTKHLKFGGEDMYVILIYDISIENGGAKVWRNVFKICKKYLTHVQKSVFEGEITPALLVKLRMELDKYIRDDQDSVIVFSSRQQRWLEKEFWGLTDEKTSNFF</sequence>
<gene>
    <name evidence="9" type="primary">cas2</name>
    <name evidence="10" type="ORF">HMPREF0557_01193</name>
</gene>
<organism evidence="10 11">
    <name type="scientific">Listeria innocua ATCC 33091</name>
    <dbReference type="NCBI Taxonomy" id="1002366"/>
    <lineage>
        <taxon>Bacteria</taxon>
        <taxon>Bacillati</taxon>
        <taxon>Bacillota</taxon>
        <taxon>Bacilli</taxon>
        <taxon>Bacillales</taxon>
        <taxon>Listeriaceae</taxon>
        <taxon>Listeria</taxon>
    </lineage>
</organism>
<dbReference type="NCBIfam" id="TIGR01573">
    <property type="entry name" value="cas2"/>
    <property type="match status" value="1"/>
</dbReference>
<comment type="caution">
    <text evidence="10">The sequence shown here is derived from an EMBL/GenBank/DDBJ whole genome shotgun (WGS) entry which is preliminary data.</text>
</comment>
<keyword evidence="4 9" id="KW-0479">Metal-binding</keyword>
<dbReference type="InterPro" id="IPR019199">
    <property type="entry name" value="Virulence_VapD/CRISPR_Cas2"/>
</dbReference>
<dbReference type="HAMAP" id="MF_01471">
    <property type="entry name" value="Cas2"/>
    <property type="match status" value="1"/>
</dbReference>
<dbReference type="Proteomes" id="UP000003597">
    <property type="component" value="Unassembled WGS sequence"/>
</dbReference>
<dbReference type="GO" id="GO:0046872">
    <property type="term" value="F:metal ion binding"/>
    <property type="evidence" value="ECO:0007669"/>
    <property type="project" value="UniProtKB-UniRule"/>
</dbReference>
<evidence type="ECO:0000256" key="8">
    <source>
        <dbReference type="ARBA" id="ARBA00023118"/>
    </source>
</evidence>
<dbReference type="Pfam" id="PF09827">
    <property type="entry name" value="CRISPR_Cas2"/>
    <property type="match status" value="1"/>
</dbReference>
<name>A0AB72ZAF6_LISIO</name>
<dbReference type="SUPFAM" id="SSF143430">
    <property type="entry name" value="TTP0101/SSO1404-like"/>
    <property type="match status" value="1"/>
</dbReference>
<evidence type="ECO:0000256" key="9">
    <source>
        <dbReference type="HAMAP-Rule" id="MF_01471"/>
    </source>
</evidence>
<dbReference type="GO" id="GO:0016787">
    <property type="term" value="F:hydrolase activity"/>
    <property type="evidence" value="ECO:0007669"/>
    <property type="project" value="UniProtKB-KW"/>
</dbReference>
<evidence type="ECO:0000313" key="10">
    <source>
        <dbReference type="EMBL" id="EHN61779.1"/>
    </source>
</evidence>
<evidence type="ECO:0000256" key="2">
    <source>
        <dbReference type="ARBA" id="ARBA00009959"/>
    </source>
</evidence>
<dbReference type="PANTHER" id="PTHR34405:SF1">
    <property type="entry name" value="CRISPR-ASSOCIATED ENDORIBONUCLEASE CAS2"/>
    <property type="match status" value="1"/>
</dbReference>
<keyword evidence="11" id="KW-1185">Reference proteome</keyword>
<evidence type="ECO:0000256" key="1">
    <source>
        <dbReference type="ARBA" id="ARBA00001946"/>
    </source>
</evidence>
<protein>
    <recommendedName>
        <fullName evidence="9">CRISPR-associated endoribonuclease Cas2</fullName>
        <ecNumber evidence="9">3.1.-.-</ecNumber>
    </recommendedName>
</protein>
<keyword evidence="7 9" id="KW-0460">Magnesium</keyword>
<keyword evidence="6 9" id="KW-0378">Hydrolase</keyword>
<dbReference type="EMBL" id="AGCN01000026">
    <property type="protein sequence ID" value="EHN61779.1"/>
    <property type="molecule type" value="Genomic_DNA"/>
</dbReference>
<dbReference type="GO" id="GO:0004521">
    <property type="term" value="F:RNA endonuclease activity"/>
    <property type="evidence" value="ECO:0007669"/>
    <property type="project" value="InterPro"/>
</dbReference>
<reference evidence="10 11" key="1">
    <citation type="submission" date="2011-08" db="EMBL/GenBank/DDBJ databases">
        <authorList>
            <person name="Weinstock G."/>
            <person name="Sodergren E."/>
            <person name="Clifton S."/>
            <person name="Fulton L."/>
            <person name="Fulton B."/>
            <person name="Courtney L."/>
            <person name="Fronick C."/>
            <person name="Harrison M."/>
            <person name="Strong C."/>
            <person name="Farmer C."/>
            <person name="Delahaunty K."/>
            <person name="Markovic C."/>
            <person name="Hall O."/>
            <person name="Minx P."/>
            <person name="Tomlinson C."/>
            <person name="Mitreva M."/>
            <person name="Hou S."/>
            <person name="Chen J."/>
            <person name="Wollam A."/>
            <person name="Pepin K.H."/>
            <person name="Johnson M."/>
            <person name="Bhonagiri V."/>
            <person name="Zhang X."/>
            <person name="Suruliraj S."/>
            <person name="Warren W."/>
            <person name="Chinwalla A."/>
            <person name="Mardis E.R."/>
            <person name="Wilson R.K."/>
        </authorList>
    </citation>
    <scope>NUCLEOTIDE SEQUENCE [LARGE SCALE GENOMIC DNA]</scope>
    <source>
        <strain evidence="10 11">ATCC 33091</strain>
    </source>
</reference>
<comment type="similarity">
    <text evidence="2 9">Belongs to the CRISPR-associated endoribonuclease Cas2 protein family.</text>
</comment>
<accession>A0AB72ZAF6</accession>
<keyword evidence="8 9" id="KW-0051">Antiviral defense</keyword>